<feature type="compositionally biased region" description="Basic and acidic residues" evidence="1">
    <location>
        <begin position="162"/>
        <end position="177"/>
    </location>
</feature>
<feature type="compositionally biased region" description="Polar residues" evidence="1">
    <location>
        <begin position="151"/>
        <end position="161"/>
    </location>
</feature>
<feature type="compositionally biased region" description="Polar residues" evidence="1">
    <location>
        <begin position="106"/>
        <end position="127"/>
    </location>
</feature>
<sequence>MFKEIIVVALAVIVAQCAPPAIPIAKQGNDFPVPIVDEKETDDFFDDRFYPDIDDERVGARAPVGGKQTSNRGTSSQSDKVPRPQGSNRGPSSQTTDKVPRPQWPSRGTNSQNDKVPRPQGSSGQTPPRTPGKVEQSGRTNTKDQIPRPLTNRNPTKNPTEQARRPGNRELLIRDKTPGSQGGKQGTGNRQKLSSYKDAQPKLIFKSSQFNTDGQNPYLTRLFKTKKVEEVIAKGSPTDEYVLELLDGKPDNLSLVIRTNGKTSQAVLRNPTRNRIVGRIKSYNPGPRRMSY</sequence>
<feature type="signal peptide" evidence="2">
    <location>
        <begin position="1"/>
        <end position="17"/>
    </location>
</feature>
<dbReference type="AlphaFoldDB" id="Q2TLW7"/>
<feature type="region of interest" description="Disordered" evidence="1">
    <location>
        <begin position="46"/>
        <end position="196"/>
    </location>
</feature>
<dbReference type="EMBL" id="AY845194">
    <property type="protein sequence ID" value="AAX56358.1"/>
    <property type="molecule type" value="mRNA"/>
</dbReference>
<keyword evidence="2" id="KW-0732">Signal</keyword>
<evidence type="ECO:0000256" key="1">
    <source>
        <dbReference type="SAM" id="MobiDB-lite"/>
    </source>
</evidence>
<feature type="chain" id="PRO_5004216307" evidence="2">
    <location>
        <begin position="18"/>
        <end position="292"/>
    </location>
</feature>
<gene>
    <name evidence="3" type="primary">SP02</name>
</gene>
<name>Q2TLW7_9DIPT</name>
<reference evidence="3" key="1">
    <citation type="journal article" date="2006" name="Vaccine">
        <title>From transcriptome to immunome: identification of DTH inducing proteins from a Phlebotomus ariasi salivary gland cDNA library.</title>
        <authorList>
            <person name="Oliveira F."/>
            <person name="Kamhawi S."/>
            <person name="Seitz A.E."/>
            <person name="Pham V.M."/>
            <person name="Guigal P.M."/>
            <person name="Fischer L."/>
            <person name="Ward J."/>
            <person name="Valenzuela J.G."/>
        </authorList>
    </citation>
    <scope>NUCLEOTIDE SEQUENCE</scope>
</reference>
<evidence type="ECO:0000256" key="2">
    <source>
        <dbReference type="SAM" id="SignalP"/>
    </source>
</evidence>
<protein>
    <submittedName>
        <fullName evidence="3">30.5 kDa salivary protein</fullName>
    </submittedName>
</protein>
<proteinExistence type="evidence at transcript level"/>
<feature type="compositionally biased region" description="Basic and acidic residues" evidence="1">
    <location>
        <begin position="46"/>
        <end position="59"/>
    </location>
</feature>
<feature type="compositionally biased region" description="Polar residues" evidence="1">
    <location>
        <begin position="67"/>
        <end position="97"/>
    </location>
</feature>
<organism evidence="3">
    <name type="scientific">Phlebotomus ariasi</name>
    <dbReference type="NCBI Taxonomy" id="59272"/>
    <lineage>
        <taxon>Eukaryota</taxon>
        <taxon>Metazoa</taxon>
        <taxon>Ecdysozoa</taxon>
        <taxon>Arthropoda</taxon>
        <taxon>Hexapoda</taxon>
        <taxon>Insecta</taxon>
        <taxon>Pterygota</taxon>
        <taxon>Neoptera</taxon>
        <taxon>Endopterygota</taxon>
        <taxon>Diptera</taxon>
        <taxon>Nematocera</taxon>
        <taxon>Psychodoidea</taxon>
        <taxon>Psychodidae</taxon>
        <taxon>Phlebotomus</taxon>
        <taxon>Larroussius</taxon>
    </lineage>
</organism>
<accession>Q2TLW7</accession>
<evidence type="ECO:0000313" key="3">
    <source>
        <dbReference type="EMBL" id="AAX56358.1"/>
    </source>
</evidence>